<feature type="region of interest" description="Disordered" evidence="6">
    <location>
        <begin position="87"/>
        <end position="109"/>
    </location>
</feature>
<feature type="coiled-coil region" evidence="5">
    <location>
        <begin position="6"/>
        <end position="33"/>
    </location>
</feature>
<dbReference type="FunFam" id="2.30.42.10:FF:000107">
    <property type="entry name" value="26S proteasome non-ATPase regulatory subunit 9"/>
    <property type="match status" value="1"/>
</dbReference>
<dbReference type="PANTHER" id="PTHR12651:SF1">
    <property type="entry name" value="26S PROTEASOME NON-ATPASE REGULATORY SUBUNIT 9"/>
    <property type="match status" value="1"/>
</dbReference>
<evidence type="ECO:0000256" key="1">
    <source>
        <dbReference type="ARBA" id="ARBA00005256"/>
    </source>
</evidence>
<dbReference type="InterPro" id="IPR035269">
    <property type="entry name" value="PSMD9"/>
</dbReference>
<keyword evidence="5" id="KW-0175">Coiled coil</keyword>
<dbReference type="SUPFAM" id="SSF50156">
    <property type="entry name" value="PDZ domain-like"/>
    <property type="match status" value="1"/>
</dbReference>
<keyword evidence="10" id="KW-1185">Reference proteome</keyword>
<dbReference type="Gene3D" id="6.10.140.1710">
    <property type="match status" value="1"/>
</dbReference>
<comment type="similarity">
    <text evidence="1">Belongs to the proteasome subunit p27 family.</text>
</comment>
<evidence type="ECO:0000256" key="2">
    <source>
        <dbReference type="ARBA" id="ARBA00014937"/>
    </source>
</evidence>
<evidence type="ECO:0000256" key="3">
    <source>
        <dbReference type="ARBA" id="ARBA00023186"/>
    </source>
</evidence>
<evidence type="ECO:0000256" key="5">
    <source>
        <dbReference type="SAM" id="Coils"/>
    </source>
</evidence>
<sequence length="202" mass="22715">MNREELLELVKQKDDIEKELNELADELKTQNNVGMTEALVDKEGYPRNDIDLVRVRHIRQRVICLQNDHKALMKQIEDGLIQIHENNANNPSNTTVSATTTAPSNTNLPNKEPFLRVDIVSNHSPAETAGLHVGDLVCRIGTIRKDNFRTMQDIASLVNNSENRSITLLVQRANTNEQQTVTLIPKKWFGNGLLGCKLTPLS</sequence>
<dbReference type="InterPro" id="IPR001478">
    <property type="entry name" value="PDZ"/>
</dbReference>
<organism evidence="8 11">
    <name type="scientific">Adineta steineri</name>
    <dbReference type="NCBI Taxonomy" id="433720"/>
    <lineage>
        <taxon>Eukaryota</taxon>
        <taxon>Metazoa</taxon>
        <taxon>Spiralia</taxon>
        <taxon>Gnathifera</taxon>
        <taxon>Rotifera</taxon>
        <taxon>Eurotatoria</taxon>
        <taxon>Bdelloidea</taxon>
        <taxon>Adinetida</taxon>
        <taxon>Adinetidae</taxon>
        <taxon>Adineta</taxon>
    </lineage>
</organism>
<protein>
    <recommendedName>
        <fullName evidence="2">26S proteasome non-ATPase regulatory subunit 9</fullName>
    </recommendedName>
    <alternativeName>
        <fullName evidence="4">26S proteasome regulatory subunit p27</fullName>
    </alternativeName>
</protein>
<dbReference type="Proteomes" id="UP000663891">
    <property type="component" value="Unassembled WGS sequence"/>
</dbReference>
<evidence type="ECO:0000256" key="4">
    <source>
        <dbReference type="ARBA" id="ARBA00030007"/>
    </source>
</evidence>
<dbReference type="InterPro" id="IPR036034">
    <property type="entry name" value="PDZ_sf"/>
</dbReference>
<dbReference type="SMART" id="SM00228">
    <property type="entry name" value="PDZ"/>
    <property type="match status" value="1"/>
</dbReference>
<evidence type="ECO:0000256" key="6">
    <source>
        <dbReference type="SAM" id="MobiDB-lite"/>
    </source>
</evidence>
<dbReference type="GO" id="GO:0005634">
    <property type="term" value="C:nucleus"/>
    <property type="evidence" value="ECO:0007669"/>
    <property type="project" value="TreeGrafter"/>
</dbReference>
<dbReference type="Proteomes" id="UP000663832">
    <property type="component" value="Unassembled WGS sequence"/>
</dbReference>
<dbReference type="InterPro" id="IPR024958">
    <property type="entry name" value="GRASP_PDZ"/>
</dbReference>
<comment type="caution">
    <text evidence="8">The sequence shown here is derived from an EMBL/GenBank/DDBJ whole genome shotgun (WGS) entry which is preliminary data.</text>
</comment>
<dbReference type="EMBL" id="CAJNON010000306">
    <property type="protein sequence ID" value="CAF1184126.1"/>
    <property type="molecule type" value="Genomic_DNA"/>
</dbReference>
<evidence type="ECO:0000313" key="10">
    <source>
        <dbReference type="Proteomes" id="UP000663832"/>
    </source>
</evidence>
<evidence type="ECO:0000313" key="8">
    <source>
        <dbReference type="EMBL" id="CAF1184126.1"/>
    </source>
</evidence>
<proteinExistence type="inferred from homology"/>
<dbReference type="InterPro" id="IPR040815">
    <property type="entry name" value="Nas2_N"/>
</dbReference>
<dbReference type="Gene3D" id="2.30.42.10">
    <property type="match status" value="1"/>
</dbReference>
<evidence type="ECO:0000313" key="11">
    <source>
        <dbReference type="Proteomes" id="UP000663891"/>
    </source>
</evidence>
<dbReference type="AlphaFoldDB" id="A0A814V6T8"/>
<dbReference type="OrthoDB" id="72325at2759"/>
<evidence type="ECO:0000259" key="7">
    <source>
        <dbReference type="SMART" id="SM00228"/>
    </source>
</evidence>
<reference evidence="8" key="1">
    <citation type="submission" date="2021-02" db="EMBL/GenBank/DDBJ databases">
        <authorList>
            <person name="Nowell W R."/>
        </authorList>
    </citation>
    <scope>NUCLEOTIDE SEQUENCE</scope>
</reference>
<name>A0A814V6T8_9BILA</name>
<gene>
    <name evidence="9" type="ORF">QVE165_LOCUS37507</name>
    <name evidence="8" type="ORF">VCS650_LOCUS24664</name>
</gene>
<evidence type="ECO:0000313" key="9">
    <source>
        <dbReference type="EMBL" id="CAF1411187.1"/>
    </source>
</evidence>
<dbReference type="GO" id="GO:0070682">
    <property type="term" value="P:proteasome regulatory particle assembly"/>
    <property type="evidence" value="ECO:0007669"/>
    <property type="project" value="InterPro"/>
</dbReference>
<dbReference type="Pfam" id="PF18265">
    <property type="entry name" value="Nas2_N"/>
    <property type="match status" value="1"/>
</dbReference>
<keyword evidence="3" id="KW-0143">Chaperone</keyword>
<accession>A0A814V6T8</accession>
<dbReference type="EMBL" id="CAJNOM010000390">
    <property type="protein sequence ID" value="CAF1411187.1"/>
    <property type="molecule type" value="Genomic_DNA"/>
</dbReference>
<feature type="domain" description="PDZ" evidence="7">
    <location>
        <begin position="77"/>
        <end position="174"/>
    </location>
</feature>
<dbReference type="Pfam" id="PF04495">
    <property type="entry name" value="GRASP55_65"/>
    <property type="match status" value="1"/>
</dbReference>
<dbReference type="PANTHER" id="PTHR12651">
    <property type="entry name" value="26S PROTEASOME NON-ATPASE REGULATORY SUBUNIT 9"/>
    <property type="match status" value="1"/>
</dbReference>
<dbReference type="GO" id="GO:0005737">
    <property type="term" value="C:cytoplasm"/>
    <property type="evidence" value="ECO:0007669"/>
    <property type="project" value="TreeGrafter"/>
</dbReference>